<evidence type="ECO:0000313" key="4">
    <source>
        <dbReference type="Proteomes" id="UP000030416"/>
    </source>
</evidence>
<reference evidence="3 4" key="1">
    <citation type="submission" date="2014-02" db="EMBL/GenBank/DDBJ databases">
        <title>Draft genome sequence of Lysinibacillus manganicus DSM 26584T.</title>
        <authorList>
            <person name="Zhang F."/>
            <person name="Wang G."/>
            <person name="Zhang L."/>
        </authorList>
    </citation>
    <scope>NUCLEOTIDE SEQUENCE [LARGE SCALE GENOMIC DNA]</scope>
    <source>
        <strain evidence="3 4">DSM 26584</strain>
    </source>
</reference>
<dbReference type="InterPro" id="IPR050922">
    <property type="entry name" value="LytR/CpsA/Psr_CW_biosynth"/>
</dbReference>
<sequence length="322" mass="36747">MKRWKVVLSLLGAILFIFLSYSIYLYIEIRSTFDTIHEPLWITPKATDNGQQTSVNYSANSNAPSNEVPIQPQLHNNTPSSPITVLLLGIDNWESTTGRADTILLLTLNPNDSTMKILSIPRDTYTEIVGFDFEDKINHSYAFGGVETTLSTVETLMDIPIDYVVTVNMEGFIEMVDIVGGVDVYNDMSFSNNSFEYPEGNLTLSGDEALSYVRMRKEDPRGDFGRQMRQRQVLESIFNKVASINLIWQAPSILKTIREHVQTNLTFDEMIEFQSVYKSTLNDIEHLHFSKGEGGLQNGIWYYFLNDEELQEMRETLQHSLL</sequence>
<name>A0A0A3I9D9_9BACL</name>
<dbReference type="InterPro" id="IPR004474">
    <property type="entry name" value="LytR_CpsA_psr"/>
</dbReference>
<dbReference type="Pfam" id="PF03816">
    <property type="entry name" value="LytR_cpsA_psr"/>
    <property type="match status" value="1"/>
</dbReference>
<proteinExistence type="inferred from homology"/>
<keyword evidence="4" id="KW-1185">Reference proteome</keyword>
<evidence type="ECO:0000259" key="2">
    <source>
        <dbReference type="Pfam" id="PF03816"/>
    </source>
</evidence>
<dbReference type="eggNOG" id="COG1316">
    <property type="taxonomic scope" value="Bacteria"/>
</dbReference>
<comment type="similarity">
    <text evidence="1">Belongs to the LytR/CpsA/Psr (LCP) family.</text>
</comment>
<gene>
    <name evidence="3" type="ORF">CD29_01805</name>
</gene>
<dbReference type="NCBIfam" id="TIGR00350">
    <property type="entry name" value="lytR_cpsA_psr"/>
    <property type="match status" value="1"/>
</dbReference>
<protein>
    <recommendedName>
        <fullName evidence="2">Cell envelope-related transcriptional attenuator domain-containing protein</fullName>
    </recommendedName>
</protein>
<dbReference type="PANTHER" id="PTHR33392:SF6">
    <property type="entry name" value="POLYISOPRENYL-TEICHOIC ACID--PEPTIDOGLYCAN TEICHOIC ACID TRANSFERASE TAGU"/>
    <property type="match status" value="1"/>
</dbReference>
<dbReference type="Gene3D" id="3.40.630.190">
    <property type="entry name" value="LCP protein"/>
    <property type="match status" value="1"/>
</dbReference>
<comment type="caution">
    <text evidence="3">The sequence shown here is derived from an EMBL/GenBank/DDBJ whole genome shotgun (WGS) entry which is preliminary data.</text>
</comment>
<evidence type="ECO:0000256" key="1">
    <source>
        <dbReference type="ARBA" id="ARBA00006068"/>
    </source>
</evidence>
<dbReference type="RefSeq" id="WP_036182216.1">
    <property type="nucleotide sequence ID" value="NZ_AVDA01000002.1"/>
</dbReference>
<organism evidence="3 4">
    <name type="scientific">Ureibacillus manganicus DSM 26584</name>
    <dbReference type="NCBI Taxonomy" id="1384049"/>
    <lineage>
        <taxon>Bacteria</taxon>
        <taxon>Bacillati</taxon>
        <taxon>Bacillota</taxon>
        <taxon>Bacilli</taxon>
        <taxon>Bacillales</taxon>
        <taxon>Caryophanaceae</taxon>
        <taxon>Ureibacillus</taxon>
    </lineage>
</organism>
<accession>A0A0A3I9D9</accession>
<dbReference type="OrthoDB" id="27330at2"/>
<dbReference type="EMBL" id="JPVN01000002">
    <property type="protein sequence ID" value="KGR80120.1"/>
    <property type="molecule type" value="Genomic_DNA"/>
</dbReference>
<feature type="domain" description="Cell envelope-related transcriptional attenuator" evidence="2">
    <location>
        <begin position="99"/>
        <end position="242"/>
    </location>
</feature>
<dbReference type="STRING" id="1384049.CD29_01805"/>
<dbReference type="AlphaFoldDB" id="A0A0A3I9D9"/>
<dbReference type="Proteomes" id="UP000030416">
    <property type="component" value="Unassembled WGS sequence"/>
</dbReference>
<evidence type="ECO:0000313" key="3">
    <source>
        <dbReference type="EMBL" id="KGR80120.1"/>
    </source>
</evidence>
<dbReference type="PANTHER" id="PTHR33392">
    <property type="entry name" value="POLYISOPRENYL-TEICHOIC ACID--PEPTIDOGLYCAN TEICHOIC ACID TRANSFERASE TAGU"/>
    <property type="match status" value="1"/>
</dbReference>